<dbReference type="SMART" id="SM01276">
    <property type="entry name" value="M60-like"/>
    <property type="match status" value="1"/>
</dbReference>
<dbReference type="InterPro" id="IPR035423">
    <property type="entry name" value="M60-like_N"/>
</dbReference>
<dbReference type="RefSeq" id="WP_079643294.1">
    <property type="nucleotide sequence ID" value="NZ_FUZF01000010.1"/>
</dbReference>
<dbReference type="EMBL" id="FUZF01000010">
    <property type="protein sequence ID" value="SKB79547.1"/>
    <property type="molecule type" value="Genomic_DNA"/>
</dbReference>
<protein>
    <submittedName>
        <fullName evidence="3">Peptidase M60, enhancin and enhancin-like</fullName>
    </submittedName>
</protein>
<gene>
    <name evidence="3" type="ORF">SAMN05660841_02376</name>
</gene>
<evidence type="ECO:0000313" key="3">
    <source>
        <dbReference type="EMBL" id="SKB79547.1"/>
    </source>
</evidence>
<dbReference type="Pfam" id="PF17291">
    <property type="entry name" value="M60-like_N"/>
    <property type="match status" value="1"/>
</dbReference>
<keyword evidence="4" id="KW-1185">Reference proteome</keyword>
<sequence length="603" mass="68190">MKQIALSLLLSTCLSLGFAQTDNDLKFFSKENLTAIKKGSTNAQLAGITSPSLRNTALQLVDKSYPLKDRYKTYFAYLDPKILAEQLKTSSYSQYENPTGIYFTAGEEAIIWVGKTKGQVINLVVVNWDDEHFKQSKYELKEGINTFTLQNKGNSYIQYFRKDNKSGNPIDIHILSGKVNGVFDLSKDDNKKYQTLLAQAPGPILDLVGKKVQLAYAVSSLKKETPENGVGLMQLYDSIINIQHEIMGLVKYHREPKNHMFGRVIWKGFMHADGIGAAFHDNTMSSVANIPNLRKNSWGVAHEFGHVNQVRPNMKWVGTTEVTNNIYSVWTQYLYNPTEPKLEREKLKDYDEAKVGGRITSYMESAFVHGQQWLTQAGPDRWQRERPRDWGGDHFVKLVPLWQLQLYFAKVGKGFAWGNKDFYGDVFIKAIDDTVVHAPQDSYYQLQFVKNACDVAKLDLTDFFEKSGILAPIDLIVDDYTVGRMKITTEDINKIKSHAAQYPKPSTPVLHYLTANSIDIYRLQQPVAGNKNIGYQKEQGKIIIDNTKWSNAVAFETYKNETLIKVAFRGAGSEDASKTTVHIPDGFTSVKAVGWNGQRIDVL</sequence>
<feature type="domain" description="Peptidase M60" evidence="2">
    <location>
        <begin position="94"/>
        <end position="409"/>
    </location>
</feature>
<feature type="signal peptide" evidence="1">
    <location>
        <begin position="1"/>
        <end position="19"/>
    </location>
</feature>
<dbReference type="Gene3D" id="3.40.390.80">
    <property type="entry name" value="Peptidase M60, enhancin-like domain 2"/>
    <property type="match status" value="1"/>
</dbReference>
<dbReference type="OrthoDB" id="3954368at2"/>
<evidence type="ECO:0000259" key="2">
    <source>
        <dbReference type="PROSITE" id="PS51723"/>
    </source>
</evidence>
<organism evidence="3 4">
    <name type="scientific">Sphingobacterium nematocida</name>
    <dbReference type="NCBI Taxonomy" id="1513896"/>
    <lineage>
        <taxon>Bacteria</taxon>
        <taxon>Pseudomonadati</taxon>
        <taxon>Bacteroidota</taxon>
        <taxon>Sphingobacteriia</taxon>
        <taxon>Sphingobacteriales</taxon>
        <taxon>Sphingobacteriaceae</taxon>
        <taxon>Sphingobacterium</taxon>
    </lineage>
</organism>
<keyword evidence="1" id="KW-0732">Signal</keyword>
<reference evidence="4" key="1">
    <citation type="submission" date="2017-02" db="EMBL/GenBank/DDBJ databases">
        <authorList>
            <person name="Varghese N."/>
            <person name="Submissions S."/>
        </authorList>
    </citation>
    <scope>NUCLEOTIDE SEQUENCE [LARGE SCALE GENOMIC DNA]</scope>
    <source>
        <strain evidence="4">DSM 24091</strain>
    </source>
</reference>
<evidence type="ECO:0000313" key="4">
    <source>
        <dbReference type="Proteomes" id="UP000190150"/>
    </source>
</evidence>
<dbReference type="InterPro" id="IPR031161">
    <property type="entry name" value="Peptidase_M60_dom"/>
</dbReference>
<dbReference type="STRING" id="1513896.SAMN05660841_02376"/>
<name>A0A1T5E6J4_9SPHI</name>
<dbReference type="AlphaFoldDB" id="A0A1T5E6J4"/>
<feature type="chain" id="PRO_5013205166" evidence="1">
    <location>
        <begin position="20"/>
        <end position="603"/>
    </location>
</feature>
<proteinExistence type="predicted"/>
<dbReference type="InterPro" id="IPR042279">
    <property type="entry name" value="Pep_M60_3"/>
</dbReference>
<evidence type="ECO:0000256" key="1">
    <source>
        <dbReference type="SAM" id="SignalP"/>
    </source>
</evidence>
<dbReference type="PROSITE" id="PS51723">
    <property type="entry name" value="PEPTIDASE_M60"/>
    <property type="match status" value="1"/>
</dbReference>
<accession>A0A1T5E6J4</accession>
<dbReference type="Gene3D" id="1.10.390.30">
    <property type="entry name" value="Peptidase M60, enhancin-like domain 3"/>
    <property type="match status" value="1"/>
</dbReference>
<dbReference type="Proteomes" id="UP000190150">
    <property type="component" value="Unassembled WGS sequence"/>
</dbReference>
<dbReference type="Pfam" id="PF13402">
    <property type="entry name" value="Peptidase_M60"/>
    <property type="match status" value="1"/>
</dbReference>
<dbReference type="Gene3D" id="2.60.120.1250">
    <property type="entry name" value="Peptidase M60, enhancin-like domain 1"/>
    <property type="match status" value="1"/>
</dbReference>